<evidence type="ECO:0000256" key="2">
    <source>
        <dbReference type="SAM" id="Phobius"/>
    </source>
</evidence>
<keyword evidence="2" id="KW-1133">Transmembrane helix</keyword>
<evidence type="ECO:0000313" key="3">
    <source>
        <dbReference type="EMBL" id="KFH46396.1"/>
    </source>
</evidence>
<dbReference type="EMBL" id="JPKY01000020">
    <property type="protein sequence ID" value="KFH46396.1"/>
    <property type="molecule type" value="Genomic_DNA"/>
</dbReference>
<organism evidence="3 4">
    <name type="scientific">Hapsidospora chrysogenum (strain ATCC 11550 / CBS 779.69 / DSM 880 / IAM 14645 / JCM 23072 / IMI 49137)</name>
    <name type="common">Acremonium chrysogenum</name>
    <dbReference type="NCBI Taxonomy" id="857340"/>
    <lineage>
        <taxon>Eukaryota</taxon>
        <taxon>Fungi</taxon>
        <taxon>Dikarya</taxon>
        <taxon>Ascomycota</taxon>
        <taxon>Pezizomycotina</taxon>
        <taxon>Sordariomycetes</taxon>
        <taxon>Hypocreomycetidae</taxon>
        <taxon>Hypocreales</taxon>
        <taxon>Bionectriaceae</taxon>
        <taxon>Hapsidospora</taxon>
    </lineage>
</organism>
<feature type="transmembrane region" description="Helical" evidence="2">
    <location>
        <begin position="146"/>
        <end position="164"/>
    </location>
</feature>
<accession>A0A086TAL4</accession>
<feature type="transmembrane region" description="Helical" evidence="2">
    <location>
        <begin position="48"/>
        <end position="74"/>
    </location>
</feature>
<proteinExistence type="predicted"/>
<feature type="transmembrane region" description="Helical" evidence="2">
    <location>
        <begin position="273"/>
        <end position="296"/>
    </location>
</feature>
<dbReference type="Proteomes" id="UP000029964">
    <property type="component" value="Unassembled WGS sequence"/>
</dbReference>
<comment type="caution">
    <text evidence="3">The sequence shown here is derived from an EMBL/GenBank/DDBJ whole genome shotgun (WGS) entry which is preliminary data.</text>
</comment>
<dbReference type="STRING" id="857340.A0A086TAL4"/>
<keyword evidence="4" id="KW-1185">Reference proteome</keyword>
<evidence type="ECO:0000256" key="1">
    <source>
        <dbReference type="SAM" id="MobiDB-lite"/>
    </source>
</evidence>
<feature type="compositionally biased region" description="Pro residues" evidence="1">
    <location>
        <begin position="470"/>
        <end position="481"/>
    </location>
</feature>
<evidence type="ECO:0000313" key="4">
    <source>
        <dbReference type="Proteomes" id="UP000029964"/>
    </source>
</evidence>
<sequence length="481" mass="52694">MGSLTETECYFVAHCAMLFATSIIAIVVTFALVFLGRRRKDPARWCMTLVKLTAVFFILFCFAEFSSDAIWIALSRFLRASGHPRDKTEHVLAGLLQSRLQLDAASRLADCITIILTFLTLVSFGIGANIVRTGEPAPHDRLIRRVSYSLAGILGLVAAAAWALRVKVYIDVFVGEYQYALERQGEHDIAWLNASRQLDFAFVVIAWALSIAVMARSTQKWLPSLHDKGADVPLKYLMASSGVWLVQTTYEVVYQLKFFNLRNIRNDPEGPPFIQVVTAIFHTWPLLAIICLIFALGIKKADGLWSTEQSSASSTPDSLMSGSQDVPPEPRDGLPPAYTASPNSPSPPTQHSFAQITNNTNSPVVHTASGQSAQAHPPPHWHPQDGPLGAHDEGLVNNLTHPAGDPRTPQRYQAPVVDSAYNTGLASPVSPSEACRSDRYGAGMSLYSRSPPPPHEEVMGLDYQADGRPPEAPPLPYPEKN</sequence>
<keyword evidence="2" id="KW-0472">Membrane</keyword>
<feature type="transmembrane region" description="Helical" evidence="2">
    <location>
        <begin position="16"/>
        <end position="36"/>
    </location>
</feature>
<dbReference type="AlphaFoldDB" id="A0A086TAL4"/>
<feature type="compositionally biased region" description="Polar residues" evidence="1">
    <location>
        <begin position="308"/>
        <end position="324"/>
    </location>
</feature>
<feature type="region of interest" description="Disordered" evidence="1">
    <location>
        <begin position="308"/>
        <end position="411"/>
    </location>
</feature>
<protein>
    <submittedName>
        <fullName evidence="3">Uncharacterized protein</fullName>
    </submittedName>
</protein>
<reference evidence="4" key="1">
    <citation type="journal article" date="2014" name="Genome Announc.">
        <title>Genome sequence and annotation of Acremonium chrysogenum, producer of the beta-lactam antibiotic cephalosporin C.</title>
        <authorList>
            <person name="Terfehr D."/>
            <person name="Dahlmann T.A."/>
            <person name="Specht T."/>
            <person name="Zadra I."/>
            <person name="Kuernsteiner H."/>
            <person name="Kueck U."/>
        </authorList>
    </citation>
    <scope>NUCLEOTIDE SEQUENCE [LARGE SCALE GENOMIC DNA]</scope>
    <source>
        <strain evidence="4">ATCC 11550 / CBS 779.69 / DSM 880 / IAM 14645 / JCM 23072 / IMI 49137</strain>
    </source>
</reference>
<feature type="region of interest" description="Disordered" evidence="1">
    <location>
        <begin position="423"/>
        <end position="481"/>
    </location>
</feature>
<gene>
    <name evidence="3" type="ORF">ACRE_028450</name>
</gene>
<dbReference type="OrthoDB" id="5217806at2759"/>
<feature type="transmembrane region" description="Helical" evidence="2">
    <location>
        <begin position="104"/>
        <end position="126"/>
    </location>
</feature>
<feature type="compositionally biased region" description="Polar residues" evidence="1">
    <location>
        <begin position="349"/>
        <end position="374"/>
    </location>
</feature>
<name>A0A086TAL4_HAPC1</name>
<dbReference type="HOGENOM" id="CLU_667384_0_0_1"/>
<keyword evidence="2" id="KW-0812">Transmembrane</keyword>